<dbReference type="AlphaFoldDB" id="A0AAD9QQ51"/>
<evidence type="ECO:0000313" key="1">
    <source>
        <dbReference type="EMBL" id="KAK2565462.1"/>
    </source>
</evidence>
<accession>A0AAD9QQ51</accession>
<proteinExistence type="predicted"/>
<reference evidence="1" key="2">
    <citation type="journal article" date="2023" name="Science">
        <title>Genomic signatures of disease resistance in endangered staghorn corals.</title>
        <authorList>
            <person name="Vollmer S.V."/>
            <person name="Selwyn J.D."/>
            <person name="Despard B.A."/>
            <person name="Roesel C.L."/>
        </authorList>
    </citation>
    <scope>NUCLEOTIDE SEQUENCE</scope>
    <source>
        <strain evidence="1">K2</strain>
    </source>
</reference>
<keyword evidence="2" id="KW-1185">Reference proteome</keyword>
<comment type="caution">
    <text evidence="1">The sequence shown here is derived from an EMBL/GenBank/DDBJ whole genome shotgun (WGS) entry which is preliminary data.</text>
</comment>
<dbReference type="Proteomes" id="UP001249851">
    <property type="component" value="Unassembled WGS sequence"/>
</dbReference>
<dbReference type="EMBL" id="JARQWQ010000019">
    <property type="protein sequence ID" value="KAK2565462.1"/>
    <property type="molecule type" value="Genomic_DNA"/>
</dbReference>
<name>A0AAD9QQ51_ACRCE</name>
<gene>
    <name evidence="1" type="ORF">P5673_010526</name>
</gene>
<organism evidence="1 2">
    <name type="scientific">Acropora cervicornis</name>
    <name type="common">Staghorn coral</name>
    <dbReference type="NCBI Taxonomy" id="6130"/>
    <lineage>
        <taxon>Eukaryota</taxon>
        <taxon>Metazoa</taxon>
        <taxon>Cnidaria</taxon>
        <taxon>Anthozoa</taxon>
        <taxon>Hexacorallia</taxon>
        <taxon>Scleractinia</taxon>
        <taxon>Astrocoeniina</taxon>
        <taxon>Acroporidae</taxon>
        <taxon>Acropora</taxon>
    </lineage>
</organism>
<reference evidence="1" key="1">
    <citation type="journal article" date="2023" name="G3 (Bethesda)">
        <title>Whole genome assembly and annotation of the endangered Caribbean coral Acropora cervicornis.</title>
        <authorList>
            <person name="Selwyn J.D."/>
            <person name="Vollmer S.V."/>
        </authorList>
    </citation>
    <scope>NUCLEOTIDE SEQUENCE</scope>
    <source>
        <strain evidence="1">K2</strain>
    </source>
</reference>
<evidence type="ECO:0000313" key="2">
    <source>
        <dbReference type="Proteomes" id="UP001249851"/>
    </source>
</evidence>
<sequence>MLSSRFMITVFINYGSRLLNIVEKYLPSVQGYADYTWLYMSFFPGSGAPQDEAVRSMESCLADSRA</sequence>
<protein>
    <submittedName>
        <fullName evidence="1">Uncharacterized protein</fullName>
    </submittedName>
</protein>